<dbReference type="Proteomes" id="UP000281993">
    <property type="component" value="Segment"/>
</dbReference>
<organism evidence="1 2">
    <name type="scientific">Microbacterium phage ValentiniPuff</name>
    <dbReference type="NCBI Taxonomy" id="2315705"/>
    <lineage>
        <taxon>Viruses</taxon>
        <taxon>Duplodnaviria</taxon>
        <taxon>Heunggongvirae</taxon>
        <taxon>Uroviricota</taxon>
        <taxon>Caudoviricetes</taxon>
        <taxon>Valentinivirus</taxon>
        <taxon>Valentinivirus valentinipuff</taxon>
    </lineage>
</organism>
<dbReference type="EMBL" id="MH825712">
    <property type="protein sequence ID" value="AYD87326.1"/>
    <property type="molecule type" value="Genomic_DNA"/>
</dbReference>
<keyword evidence="2" id="KW-1185">Reference proteome</keyword>
<evidence type="ECO:0000313" key="1">
    <source>
        <dbReference type="EMBL" id="AYD87326.1"/>
    </source>
</evidence>
<proteinExistence type="predicted"/>
<gene>
    <name evidence="1" type="primary">23</name>
    <name evidence="1" type="ORF">SEA_VALENTINIPUFF_23</name>
</gene>
<evidence type="ECO:0000313" key="2">
    <source>
        <dbReference type="Proteomes" id="UP000281993"/>
    </source>
</evidence>
<reference evidence="1 2" key="1">
    <citation type="submission" date="2018-08" db="EMBL/GenBank/DDBJ databases">
        <authorList>
            <person name="Preder H."/>
            <person name="Servin-Meza L.A."/>
            <person name="Bonilla J.A."/>
            <person name="Klyczek K."/>
            <person name="Garlena R.A."/>
            <person name="Russell D.A."/>
            <person name="Pope W.H."/>
            <person name="Jacobs-Sera D."/>
            <person name="Hatfull G.F."/>
        </authorList>
    </citation>
    <scope>NUCLEOTIDE SEQUENCE [LARGE SCALE GENOMIC DNA]</scope>
</reference>
<accession>A0A386KPG4</accession>
<name>A0A386KPG4_9CAUD</name>
<protein>
    <submittedName>
        <fullName evidence="1">Uncharacterized protein</fullName>
    </submittedName>
</protein>
<sequence length="217" mass="24070">MTTITRRRSPWAAAVTHVQDADGKATWLAEVLKNNVVYNSRDFDDTEEGRQDAMTFATVEVAMRRRADAERCLFPLPEGACDSIAVTADVRCCEHRGLDLAARHRRIAAEYVACMTRMYDGRPNVAVHTVPKPHSGGIVTITTGTITSLLEQVDHWESEAAAERLAFTQVESNSDTACKLIAEALNGPRLGMWGRVWRILESSGYVREDDIDALIAH</sequence>